<comment type="cofactor">
    <cofactor evidence="1">
        <name>FAD</name>
        <dbReference type="ChEBI" id="CHEBI:57692"/>
    </cofactor>
</comment>
<evidence type="ECO:0000259" key="3">
    <source>
        <dbReference type="PROSITE" id="PS51387"/>
    </source>
</evidence>
<reference evidence="4" key="1">
    <citation type="submission" date="2020-07" db="EMBL/GenBank/DDBJ databases">
        <title>Genome sequence and genetic diversity analysis of an under-domesticated orphan crop, white fonio (Digitaria exilis).</title>
        <authorList>
            <person name="Bennetzen J.L."/>
            <person name="Chen S."/>
            <person name="Ma X."/>
            <person name="Wang X."/>
            <person name="Yssel A.E.J."/>
            <person name="Chaluvadi S.R."/>
            <person name="Johnson M."/>
            <person name="Gangashetty P."/>
            <person name="Hamidou F."/>
            <person name="Sanogo M.D."/>
            <person name="Zwaenepoel A."/>
            <person name="Wallace J."/>
            <person name="Van De Peer Y."/>
            <person name="Van Deynze A."/>
        </authorList>
    </citation>
    <scope>NUCLEOTIDE SEQUENCE</scope>
    <source>
        <tissue evidence="4">Leaves</tissue>
    </source>
</reference>
<dbReference type="EMBL" id="JACEFO010001742">
    <property type="protein sequence ID" value="KAF8712956.1"/>
    <property type="molecule type" value="Genomic_DNA"/>
</dbReference>
<dbReference type="GO" id="GO:0016491">
    <property type="term" value="F:oxidoreductase activity"/>
    <property type="evidence" value="ECO:0007669"/>
    <property type="project" value="UniProtKB-ARBA"/>
</dbReference>
<organism evidence="4 5">
    <name type="scientific">Digitaria exilis</name>
    <dbReference type="NCBI Taxonomy" id="1010633"/>
    <lineage>
        <taxon>Eukaryota</taxon>
        <taxon>Viridiplantae</taxon>
        <taxon>Streptophyta</taxon>
        <taxon>Embryophyta</taxon>
        <taxon>Tracheophyta</taxon>
        <taxon>Spermatophyta</taxon>
        <taxon>Magnoliopsida</taxon>
        <taxon>Liliopsida</taxon>
        <taxon>Poales</taxon>
        <taxon>Poaceae</taxon>
        <taxon>PACMAD clade</taxon>
        <taxon>Panicoideae</taxon>
        <taxon>Panicodae</taxon>
        <taxon>Paniceae</taxon>
        <taxon>Anthephorinae</taxon>
        <taxon>Digitaria</taxon>
    </lineage>
</organism>
<sequence length="412" mass="43184">MATLALCLTLIAAATTPTSSSEPPPPSVATHNIITSCLLANGVRNFSLPSSPTYTPLLDSSIRNLRFELPSILKPSAIILPSSKLHLKLAILCSRNSSLAIRVRSGGHSYEGLSYTTENHVPFVVIDLSNLNHVHVDPTSATAWVESGATLGELYHAVAAAASSSSSPASRRTPLAFPAGSCATVGVGGHLAGGGFGLLSRKFGLAADNVVDAVVITPAGDELTRGTMDADVFWAIRGGGGGSFGVVYAWKLRLAVVPENVTVFGVGRTGPAELVAGLVHTWQHVGPRLPDEFYLSMFIPTTSNGGNFSVSFTGQVLGPKHLAMAVLAETFPELGLAESELSEVSWIESVAKFAGVSSVAGLMDRQPGVGNYYKSNDSIPSWMFAAIGLVTDLVQEFSKDIIKCCSRCDENV</sequence>
<evidence type="ECO:0000313" key="4">
    <source>
        <dbReference type="EMBL" id="KAF8712956.1"/>
    </source>
</evidence>
<dbReference type="Gene3D" id="3.40.462.20">
    <property type="match status" value="1"/>
</dbReference>
<accession>A0A835BUR2</accession>
<dbReference type="InterPro" id="IPR036318">
    <property type="entry name" value="FAD-bd_PCMH-like_sf"/>
</dbReference>
<proteinExistence type="predicted"/>
<feature type="domain" description="FAD-binding PCMH-type" evidence="3">
    <location>
        <begin position="71"/>
        <end position="257"/>
    </location>
</feature>
<feature type="signal peptide" evidence="2">
    <location>
        <begin position="1"/>
        <end position="20"/>
    </location>
</feature>
<dbReference type="InterPro" id="IPR016166">
    <property type="entry name" value="FAD-bd_PCMH"/>
</dbReference>
<dbReference type="PANTHER" id="PTHR32448">
    <property type="entry name" value="OS08G0158400 PROTEIN"/>
    <property type="match status" value="1"/>
</dbReference>
<keyword evidence="5" id="KW-1185">Reference proteome</keyword>
<dbReference type="InterPro" id="IPR006094">
    <property type="entry name" value="Oxid_FAD_bind_N"/>
</dbReference>
<gene>
    <name evidence="4" type="ORF">HU200_028744</name>
</gene>
<dbReference type="PROSITE" id="PS51387">
    <property type="entry name" value="FAD_PCMH"/>
    <property type="match status" value="1"/>
</dbReference>
<evidence type="ECO:0000313" key="5">
    <source>
        <dbReference type="Proteomes" id="UP000636709"/>
    </source>
</evidence>
<evidence type="ECO:0000256" key="2">
    <source>
        <dbReference type="SAM" id="SignalP"/>
    </source>
</evidence>
<protein>
    <recommendedName>
        <fullName evidence="3">FAD-binding PCMH-type domain-containing protein</fullName>
    </recommendedName>
</protein>
<name>A0A835BUR2_9POAL</name>
<evidence type="ECO:0000256" key="1">
    <source>
        <dbReference type="ARBA" id="ARBA00001974"/>
    </source>
</evidence>
<dbReference type="SUPFAM" id="SSF56176">
    <property type="entry name" value="FAD-binding/transporter-associated domain-like"/>
    <property type="match status" value="1"/>
</dbReference>
<dbReference type="InterPro" id="IPR016169">
    <property type="entry name" value="FAD-bd_PCMH_sub2"/>
</dbReference>
<dbReference type="GO" id="GO:0071949">
    <property type="term" value="F:FAD binding"/>
    <property type="evidence" value="ECO:0007669"/>
    <property type="project" value="InterPro"/>
</dbReference>
<dbReference type="AlphaFoldDB" id="A0A835BUR2"/>
<dbReference type="OrthoDB" id="407275at2759"/>
<keyword evidence="2" id="KW-0732">Signal</keyword>
<dbReference type="Gene3D" id="3.30.43.10">
    <property type="entry name" value="Uridine Diphospho-n-acetylenolpyruvylglucosamine Reductase, domain 2"/>
    <property type="match status" value="1"/>
</dbReference>
<dbReference type="Gene3D" id="3.30.465.10">
    <property type="match status" value="1"/>
</dbReference>
<dbReference type="Proteomes" id="UP000636709">
    <property type="component" value="Unassembled WGS sequence"/>
</dbReference>
<dbReference type="Pfam" id="PF01565">
    <property type="entry name" value="FAD_binding_4"/>
    <property type="match status" value="1"/>
</dbReference>
<comment type="caution">
    <text evidence="4">The sequence shown here is derived from an EMBL/GenBank/DDBJ whole genome shotgun (WGS) entry which is preliminary data.</text>
</comment>
<feature type="chain" id="PRO_5032327411" description="FAD-binding PCMH-type domain-containing protein" evidence="2">
    <location>
        <begin position="21"/>
        <end position="412"/>
    </location>
</feature>
<dbReference type="InterPro" id="IPR016167">
    <property type="entry name" value="FAD-bd_PCMH_sub1"/>
</dbReference>